<keyword evidence="5" id="KW-0645">Protease</keyword>
<feature type="signal peptide" evidence="4">
    <location>
        <begin position="1"/>
        <end position="18"/>
    </location>
</feature>
<keyword evidence="4" id="KW-0732">Signal</keyword>
<feature type="chain" id="PRO_5047402427" evidence="4">
    <location>
        <begin position="19"/>
        <end position="453"/>
    </location>
</feature>
<evidence type="ECO:0000256" key="1">
    <source>
        <dbReference type="ARBA" id="ARBA00006096"/>
    </source>
</evidence>
<comment type="similarity">
    <text evidence="1">Belongs to the peptidase S13 family.</text>
</comment>
<dbReference type="PANTHER" id="PTHR30023:SF0">
    <property type="entry name" value="PENICILLIN-SENSITIVE CARBOXYPEPTIDASE A"/>
    <property type="match status" value="1"/>
</dbReference>
<dbReference type="SUPFAM" id="SSF56601">
    <property type="entry name" value="beta-lactamase/transpeptidase-like"/>
    <property type="match status" value="1"/>
</dbReference>
<dbReference type="NCBIfam" id="TIGR00666">
    <property type="entry name" value="PBP4"/>
    <property type="match status" value="1"/>
</dbReference>
<gene>
    <name evidence="5" type="primary">dacB</name>
    <name evidence="5" type="ORF">GCM10022262_15960</name>
</gene>
<dbReference type="PANTHER" id="PTHR30023">
    <property type="entry name" value="D-ALANYL-D-ALANINE CARBOXYPEPTIDASE"/>
    <property type="match status" value="1"/>
</dbReference>
<evidence type="ECO:0000313" key="6">
    <source>
        <dbReference type="Proteomes" id="UP001499841"/>
    </source>
</evidence>
<sequence length="453" mass="45306">MTVAVLAVALGAYGTADAADRVPGILTTDPVPAEAQPFPDVEVPGGELTAPVPPGPDESAPAPTAAALERLTTALEEDHRRTGSFGLVVADGITGEVLVDHDGGTPRLPASSLKVLTAAAALDALGPGRTLTTSVVRAAPDRVVLVGGGDILLAAGEGDPSAVLGHAGLADLAAATAEALTEEGVTTVELAVDDTLFTGPAHHADWDDVDRTFVMPIQPLAVEAGREGRAYAADPALDAGQAFAAALADHGVQVAGSVGRAAANADAEPLAQVESAPVSAVVRHMLKASDNSVAEALARLVALERGQEPDFPGGTSAVRKQLADLGVDVSRVTMADSSGLSTGSTVPPSVLVDVLRLASEPSSTTLHGLVAALPVGGLDGTLSDRLTGDAAGRVRAKTGTLLRAVSLTGSVVTEDGRPLLFSLLTSDLEVGTAHQARLAVDSWASAVAACGCS</sequence>
<dbReference type="Gene3D" id="3.40.710.10">
    <property type="entry name" value="DD-peptidase/beta-lactamase superfamily"/>
    <property type="match status" value="2"/>
</dbReference>
<dbReference type="PRINTS" id="PR00922">
    <property type="entry name" value="DADACBPTASE3"/>
</dbReference>
<name>A0ABP8ETD2_9MICO</name>
<proteinExistence type="inferred from homology"/>
<accession>A0ABP8ETD2</accession>
<dbReference type="Pfam" id="PF02113">
    <property type="entry name" value="Peptidase_S13"/>
    <property type="match status" value="2"/>
</dbReference>
<comment type="caution">
    <text evidence="5">The sequence shown here is derived from an EMBL/GenBank/DDBJ whole genome shotgun (WGS) entry which is preliminary data.</text>
</comment>
<keyword evidence="6" id="KW-1185">Reference proteome</keyword>
<feature type="region of interest" description="Disordered" evidence="3">
    <location>
        <begin position="27"/>
        <end position="62"/>
    </location>
</feature>
<evidence type="ECO:0000313" key="5">
    <source>
        <dbReference type="EMBL" id="GAA4287237.1"/>
    </source>
</evidence>
<dbReference type="EMBL" id="BAABBA010000006">
    <property type="protein sequence ID" value="GAA4287237.1"/>
    <property type="molecule type" value="Genomic_DNA"/>
</dbReference>
<reference evidence="6" key="1">
    <citation type="journal article" date="2019" name="Int. J. Syst. Evol. Microbiol.">
        <title>The Global Catalogue of Microorganisms (GCM) 10K type strain sequencing project: providing services to taxonomists for standard genome sequencing and annotation.</title>
        <authorList>
            <consortium name="The Broad Institute Genomics Platform"/>
            <consortium name="The Broad Institute Genome Sequencing Center for Infectious Disease"/>
            <person name="Wu L."/>
            <person name="Ma J."/>
        </authorList>
    </citation>
    <scope>NUCLEOTIDE SEQUENCE [LARGE SCALE GENOMIC DNA]</scope>
    <source>
        <strain evidence="6">JCM 17459</strain>
    </source>
</reference>
<evidence type="ECO:0000256" key="2">
    <source>
        <dbReference type="ARBA" id="ARBA00022801"/>
    </source>
</evidence>
<keyword evidence="5" id="KW-0121">Carboxypeptidase</keyword>
<keyword evidence="2" id="KW-0378">Hydrolase</keyword>
<dbReference type="GO" id="GO:0004180">
    <property type="term" value="F:carboxypeptidase activity"/>
    <property type="evidence" value="ECO:0007669"/>
    <property type="project" value="UniProtKB-KW"/>
</dbReference>
<dbReference type="InterPro" id="IPR012338">
    <property type="entry name" value="Beta-lactam/transpept-like"/>
</dbReference>
<protein>
    <submittedName>
        <fullName evidence="5">D-alanyl-D-alanine carboxypeptidase/D-alanyl-D-alanine-endopeptidase</fullName>
    </submittedName>
</protein>
<evidence type="ECO:0000256" key="3">
    <source>
        <dbReference type="SAM" id="MobiDB-lite"/>
    </source>
</evidence>
<organism evidence="5 6">
    <name type="scientific">Georgenia daeguensis</name>
    <dbReference type="NCBI Taxonomy" id="908355"/>
    <lineage>
        <taxon>Bacteria</taxon>
        <taxon>Bacillati</taxon>
        <taxon>Actinomycetota</taxon>
        <taxon>Actinomycetes</taxon>
        <taxon>Micrococcales</taxon>
        <taxon>Bogoriellaceae</taxon>
        <taxon>Georgenia</taxon>
    </lineage>
</organism>
<dbReference type="InterPro" id="IPR000667">
    <property type="entry name" value="Peptidase_S13"/>
</dbReference>
<dbReference type="Proteomes" id="UP001499841">
    <property type="component" value="Unassembled WGS sequence"/>
</dbReference>
<evidence type="ECO:0000256" key="4">
    <source>
        <dbReference type="SAM" id="SignalP"/>
    </source>
</evidence>